<dbReference type="Proteomes" id="UP001177003">
    <property type="component" value="Chromosome 4"/>
</dbReference>
<gene>
    <name evidence="1" type="ORF">LSALG_LOCUS21616</name>
</gene>
<name>A0AA36E555_LACSI</name>
<proteinExistence type="predicted"/>
<evidence type="ECO:0000313" key="1">
    <source>
        <dbReference type="EMBL" id="CAI9281950.1"/>
    </source>
</evidence>
<dbReference type="AlphaFoldDB" id="A0AA36E555"/>
<dbReference type="EMBL" id="OX465080">
    <property type="protein sequence ID" value="CAI9281950.1"/>
    <property type="molecule type" value="Genomic_DNA"/>
</dbReference>
<protein>
    <submittedName>
        <fullName evidence="1">Uncharacterized protein</fullName>
    </submittedName>
</protein>
<evidence type="ECO:0000313" key="2">
    <source>
        <dbReference type="Proteomes" id="UP001177003"/>
    </source>
</evidence>
<reference evidence="1" key="1">
    <citation type="submission" date="2023-04" db="EMBL/GenBank/DDBJ databases">
        <authorList>
            <person name="Vijverberg K."/>
            <person name="Xiong W."/>
            <person name="Schranz E."/>
        </authorList>
    </citation>
    <scope>NUCLEOTIDE SEQUENCE</scope>
</reference>
<accession>A0AA36E555</accession>
<organism evidence="1 2">
    <name type="scientific">Lactuca saligna</name>
    <name type="common">Willowleaf lettuce</name>
    <dbReference type="NCBI Taxonomy" id="75948"/>
    <lineage>
        <taxon>Eukaryota</taxon>
        <taxon>Viridiplantae</taxon>
        <taxon>Streptophyta</taxon>
        <taxon>Embryophyta</taxon>
        <taxon>Tracheophyta</taxon>
        <taxon>Spermatophyta</taxon>
        <taxon>Magnoliopsida</taxon>
        <taxon>eudicotyledons</taxon>
        <taxon>Gunneridae</taxon>
        <taxon>Pentapetalae</taxon>
        <taxon>asterids</taxon>
        <taxon>campanulids</taxon>
        <taxon>Asterales</taxon>
        <taxon>Asteraceae</taxon>
        <taxon>Cichorioideae</taxon>
        <taxon>Cichorieae</taxon>
        <taxon>Lactucinae</taxon>
        <taxon>Lactuca</taxon>
    </lineage>
</organism>
<sequence length="114" mass="12817">MRRELPLSFSGFFVDKCDSIRQHSTGEIFIGGLITIIGRAIGLDFLAPEYIHVDTPPNFLLDCDALIRMEMLLNRGTCTYSWLDSDKAPIYILRSLSVLHSTHTTPTLGFLQIS</sequence>
<keyword evidence="2" id="KW-1185">Reference proteome</keyword>